<keyword evidence="6 8" id="KW-0456">Lyase</keyword>
<dbReference type="GO" id="GO:0009279">
    <property type="term" value="C:cell outer membrane"/>
    <property type="evidence" value="ECO:0007669"/>
    <property type="project" value="UniProtKB-SubCell"/>
</dbReference>
<feature type="active site" evidence="8">
    <location>
        <position position="310"/>
    </location>
</feature>
<dbReference type="AlphaFoldDB" id="A0A2U2N4Z4"/>
<comment type="caution">
    <text evidence="8">Lacks conserved residue(s) required for the propagation of feature annotation.</text>
</comment>
<gene>
    <name evidence="8" type="primary">mltF</name>
    <name evidence="10" type="ORF">DEM34_05155</name>
</gene>
<comment type="subcellular location">
    <subcellularLocation>
        <location evidence="8">Cell outer membrane</location>
        <topology evidence="8">Peripheral membrane protein</topology>
    </subcellularLocation>
    <text evidence="8">Attached to the inner leaflet of the outer membrane.</text>
</comment>
<evidence type="ECO:0000256" key="2">
    <source>
        <dbReference type="ARBA" id="ARBA00010333"/>
    </source>
</evidence>
<evidence type="ECO:0000313" key="10">
    <source>
        <dbReference type="EMBL" id="PWG64275.1"/>
    </source>
</evidence>
<evidence type="ECO:0000256" key="4">
    <source>
        <dbReference type="ARBA" id="ARBA00023136"/>
    </source>
</evidence>
<dbReference type="Gene3D" id="3.40.190.10">
    <property type="entry name" value="Periplasmic binding protein-like II"/>
    <property type="match status" value="2"/>
</dbReference>
<dbReference type="Gene3D" id="1.10.530.10">
    <property type="match status" value="1"/>
</dbReference>
<dbReference type="HAMAP" id="MF_02016">
    <property type="entry name" value="MltF"/>
    <property type="match status" value="1"/>
</dbReference>
<accession>A0A2U2N4Z4</accession>
<dbReference type="InterPro" id="IPR023703">
    <property type="entry name" value="MltF"/>
</dbReference>
<comment type="domain">
    <text evidence="8">The N-terminal domain does not have lytic activity and probably modulates enzymatic activity. The C-terminal domain is the catalytic active domain.</text>
</comment>
<keyword evidence="11" id="KW-1185">Reference proteome</keyword>
<evidence type="ECO:0000313" key="11">
    <source>
        <dbReference type="Proteomes" id="UP000245474"/>
    </source>
</evidence>
<feature type="signal peptide" evidence="8">
    <location>
        <begin position="1"/>
        <end position="21"/>
    </location>
</feature>
<dbReference type="InterPro" id="IPR008258">
    <property type="entry name" value="Transglycosylase_SLT_dom_1"/>
</dbReference>
<comment type="catalytic activity">
    <reaction evidence="8">
        <text>Exolytic cleavage of the (1-&gt;4)-beta-glycosidic linkage between N-acetylmuramic acid (MurNAc) and N-acetylglucosamine (GlcNAc) residues in peptidoglycan, from either the reducing or the non-reducing ends of the peptidoglycan chains, with concomitant formation of a 1,6-anhydrobond in the MurNAc residue.</text>
        <dbReference type="EC" id="4.2.2.n1"/>
    </reaction>
</comment>
<feature type="chain" id="PRO_5015791432" description="Membrane-bound lytic murein transglycosylase F" evidence="8">
    <location>
        <begin position="22"/>
        <end position="480"/>
    </location>
</feature>
<dbReference type="SUPFAM" id="SSF53955">
    <property type="entry name" value="Lysozyme-like"/>
    <property type="match status" value="1"/>
</dbReference>
<keyword evidence="5 8" id="KW-0998">Cell outer membrane</keyword>
<evidence type="ECO:0000256" key="6">
    <source>
        <dbReference type="ARBA" id="ARBA00023239"/>
    </source>
</evidence>
<sequence precursor="true">MRRLQAHAVIALLLAALLAVAWLQAQPEREPFDELTARGTLVVGTRYGPTTYYETRQGAHGLEQALVRRFAEALGLAVEFRPVAEIATLLAMLERGEIDMAAGGLGKRPGDAERFAYSRPYMTVEPRVVYANGGDRPTGIGELAGRRLLVVSDSLHEARLRAAAEPYPGVRWESLPRASSDDLLYRLTSGQADAVVTDSNELTVNQHFYPEVRSAFTLGEPYGLRWAFRPGQDSLRARADAFLDRFEASGKLASLFERYHGHLRRFDYVGTRRFIRDVTRVLPRYRSAFQEAAAEHDLDWRLLAAIGYQESHWDPEAVSPTGVRGVMMLTLSTAAQVGIEDRLEPAQSIIGGARYLSSLLERLPESIAEPHRTWFALAAYNVGLGHLEDARVLTERQGGDPDSWFDVRERLPLLAQERYYSTLRYGYARGAEPVAYVARIRRYYELLRRITEPRITEGPGVEAPLPLDRLLFDDGLQSAF</sequence>
<dbReference type="InterPro" id="IPR001638">
    <property type="entry name" value="Solute-binding_3/MltF_N"/>
</dbReference>
<dbReference type="SUPFAM" id="SSF53850">
    <property type="entry name" value="Periplasmic binding protein-like II"/>
    <property type="match status" value="1"/>
</dbReference>
<dbReference type="GO" id="GO:0008933">
    <property type="term" value="F:peptidoglycan lytic transglycosylase activity"/>
    <property type="evidence" value="ECO:0007669"/>
    <property type="project" value="UniProtKB-UniRule"/>
</dbReference>
<dbReference type="PANTHER" id="PTHR35936">
    <property type="entry name" value="MEMBRANE-BOUND LYTIC MUREIN TRANSGLYCOSYLASE F"/>
    <property type="match status" value="1"/>
</dbReference>
<dbReference type="OrthoDB" id="9815002at2"/>
<evidence type="ECO:0000256" key="8">
    <source>
        <dbReference type="HAMAP-Rule" id="MF_02016"/>
    </source>
</evidence>
<evidence type="ECO:0000256" key="7">
    <source>
        <dbReference type="ARBA" id="ARBA00023316"/>
    </source>
</evidence>
<evidence type="ECO:0000259" key="9">
    <source>
        <dbReference type="SMART" id="SM00062"/>
    </source>
</evidence>
<keyword evidence="3 8" id="KW-0732">Signal</keyword>
<dbReference type="CDD" id="cd13403">
    <property type="entry name" value="MLTF-like"/>
    <property type="match status" value="1"/>
</dbReference>
<dbReference type="NCBIfam" id="NF008112">
    <property type="entry name" value="PRK10859.1"/>
    <property type="match status" value="1"/>
</dbReference>
<dbReference type="InterPro" id="IPR023346">
    <property type="entry name" value="Lysozyme-like_dom_sf"/>
</dbReference>
<dbReference type="InterPro" id="IPR000189">
    <property type="entry name" value="Transglyc_AS"/>
</dbReference>
<comment type="similarity">
    <text evidence="1">Belongs to the transglycosylase Slt family.</text>
</comment>
<comment type="similarity">
    <text evidence="2">Belongs to the bacterial solute-binding protein 3 family.</text>
</comment>
<name>A0A2U2N4Z4_9GAMM</name>
<dbReference type="GO" id="GO:0071555">
    <property type="term" value="P:cell wall organization"/>
    <property type="evidence" value="ECO:0007669"/>
    <property type="project" value="UniProtKB-KW"/>
</dbReference>
<feature type="domain" description="Solute-binding protein family 3/N-terminal" evidence="9">
    <location>
        <begin position="40"/>
        <end position="263"/>
    </location>
</feature>
<dbReference type="EMBL" id="QFFI01000006">
    <property type="protein sequence ID" value="PWG64275.1"/>
    <property type="molecule type" value="Genomic_DNA"/>
</dbReference>
<dbReference type="Pfam" id="PF00497">
    <property type="entry name" value="SBP_bac_3"/>
    <property type="match status" value="1"/>
</dbReference>
<dbReference type="PROSITE" id="PS00922">
    <property type="entry name" value="TRANSGLYCOSYLASE"/>
    <property type="match status" value="1"/>
</dbReference>
<keyword evidence="4 8" id="KW-0472">Membrane</keyword>
<comment type="caution">
    <text evidence="10">The sequence shown here is derived from an EMBL/GenBank/DDBJ whole genome shotgun (WGS) entry which is preliminary data.</text>
</comment>
<feature type="region of interest" description="LT domain" evidence="8">
    <location>
        <begin position="264"/>
        <end position="480"/>
    </location>
</feature>
<evidence type="ECO:0000256" key="1">
    <source>
        <dbReference type="ARBA" id="ARBA00007734"/>
    </source>
</evidence>
<dbReference type="GO" id="GO:0016998">
    <property type="term" value="P:cell wall macromolecule catabolic process"/>
    <property type="evidence" value="ECO:0007669"/>
    <property type="project" value="UniProtKB-UniRule"/>
</dbReference>
<dbReference type="EC" id="4.2.2.n1" evidence="8"/>
<dbReference type="Proteomes" id="UP000245474">
    <property type="component" value="Unassembled WGS sequence"/>
</dbReference>
<comment type="function">
    <text evidence="8">Murein-degrading enzyme that degrades murein glycan strands and insoluble, high-molecular weight murein sacculi, with the concomitant formation of a 1,6-anhydromuramoyl product. Lytic transglycosylases (LTs) play an integral role in the metabolism of the peptidoglycan (PG) sacculus. Their lytic action creates space within the PG sacculus to allow for its expansion as well as for the insertion of various structures such as secretion systems and flagella.</text>
</comment>
<organism evidence="10 11">
    <name type="scientific">Sediminicurvatus halobius</name>
    <dbReference type="NCBI Taxonomy" id="2182432"/>
    <lineage>
        <taxon>Bacteria</taxon>
        <taxon>Pseudomonadati</taxon>
        <taxon>Pseudomonadota</taxon>
        <taxon>Gammaproteobacteria</taxon>
        <taxon>Chromatiales</taxon>
        <taxon>Ectothiorhodospiraceae</taxon>
        <taxon>Sediminicurvatus</taxon>
    </lineage>
</organism>
<comment type="similarity">
    <text evidence="8">In the C-terminal section; belongs to the transglycosylase Slt family.</text>
</comment>
<dbReference type="Pfam" id="PF01464">
    <property type="entry name" value="SLT"/>
    <property type="match status" value="1"/>
</dbReference>
<dbReference type="RefSeq" id="WP_109676951.1">
    <property type="nucleotide sequence ID" value="NZ_CP086615.1"/>
</dbReference>
<comment type="similarity">
    <text evidence="8">In the N-terminal section; belongs to the bacterial solute-binding protein 3 family.</text>
</comment>
<dbReference type="PANTHER" id="PTHR35936:SF32">
    <property type="entry name" value="MEMBRANE-BOUND LYTIC MUREIN TRANSGLYCOSYLASE F"/>
    <property type="match status" value="1"/>
</dbReference>
<reference evidence="10 11" key="1">
    <citation type="submission" date="2018-05" db="EMBL/GenBank/DDBJ databases">
        <title>Spiribacter halobius sp. nov., a moderately halophilic bacterium isolated from marine solar saltern.</title>
        <authorList>
            <person name="Zheng W.-S."/>
            <person name="Lu D.-C."/>
            <person name="Du Z.-J."/>
        </authorList>
    </citation>
    <scope>NUCLEOTIDE SEQUENCE [LARGE SCALE GENOMIC DNA]</scope>
    <source>
        <strain evidence="10 11">E85</strain>
    </source>
</reference>
<evidence type="ECO:0000256" key="3">
    <source>
        <dbReference type="ARBA" id="ARBA00022729"/>
    </source>
</evidence>
<dbReference type="GO" id="GO:0009253">
    <property type="term" value="P:peptidoglycan catabolic process"/>
    <property type="evidence" value="ECO:0007669"/>
    <property type="project" value="TreeGrafter"/>
</dbReference>
<proteinExistence type="inferred from homology"/>
<protein>
    <recommendedName>
        <fullName evidence="8">Membrane-bound lytic murein transglycosylase F</fullName>
        <ecNumber evidence="8">4.2.2.n1</ecNumber>
    </recommendedName>
    <alternativeName>
        <fullName evidence="8">Murein lyase F</fullName>
    </alternativeName>
</protein>
<dbReference type="CDD" id="cd01009">
    <property type="entry name" value="PBP2_YfhD_N"/>
    <property type="match status" value="1"/>
</dbReference>
<dbReference type="SMART" id="SM00062">
    <property type="entry name" value="PBPb"/>
    <property type="match status" value="1"/>
</dbReference>
<keyword evidence="7 8" id="KW-0961">Cell wall biogenesis/degradation</keyword>
<evidence type="ECO:0000256" key="5">
    <source>
        <dbReference type="ARBA" id="ARBA00023237"/>
    </source>
</evidence>